<feature type="region of interest" description="Disordered" evidence="6">
    <location>
        <begin position="356"/>
        <end position="378"/>
    </location>
</feature>
<keyword evidence="5" id="KW-0175">Coiled coil</keyword>
<evidence type="ECO:0000313" key="9">
    <source>
        <dbReference type="Proteomes" id="UP001151518"/>
    </source>
</evidence>
<feature type="domain" description="TPX2 C-terminal" evidence="7">
    <location>
        <begin position="507"/>
        <end position="552"/>
    </location>
</feature>
<feature type="region of interest" description="Disordered" evidence="6">
    <location>
        <begin position="155"/>
        <end position="213"/>
    </location>
</feature>
<sequence length="654" mass="74219">MTKASRQSRRSTGASKRRVSAAQSKTSRKGTKRQFEEDSDENDENGDGTWDFDAPKYYDFANTKTPGAKAEKWFDYTHPTPAPRKSKDLRLSSISFLSTDSRKSLLPNRPSLSPSRIVVEADGKLKLDADIDVGPQDVKIEEVEFSNTDEEIEFNEWRRAHSLPESDTGYQSSQKDDASANNSDDDNEHVSMQTTSTTKDVNSSNADKAVSSSVAAVNPIANNLKETTHKNMASSAFAVPERQLTVPVELGFMRPTKVVSRRLSMKKRDKANQRAIATAIANSINRRLSQENTSSLTIPRPFKFHETRRTAYNTSQAADSNAEASVTTGEVKLSKKAQDYLISKLTARHKAADSVNENIDSKVSSEHTPPKKAVKKFKPTVPKTPQFAKSKRARRELPETKVEPGELFKAKQPKKLVAGQQALNSAKPSQLKPTVVQPFTFRSDAVAERHLLRLREEITKLKAEEQALRQFRANPLPGFPTPKKVPRKSSTLHASPFNLATDIRGETYQRQLRERIAELEHRRRERMLFKARPIPTSIDHPFVPQPSSIPLTSIEEILLHTELRSEERHAYDEDRMERERIREEVLARKRQEEERREEEEIKELRKLLVHKAQPVRHYKPVVIKASDHQLTVPKTPKWSVRTRQRPVTPTSPTQ</sequence>
<dbReference type="InterPro" id="IPR027329">
    <property type="entry name" value="TPX2_C"/>
</dbReference>
<dbReference type="EMBL" id="JANBTW010000021">
    <property type="protein sequence ID" value="KAJ2678407.1"/>
    <property type="molecule type" value="Genomic_DNA"/>
</dbReference>
<dbReference type="GO" id="GO:0060236">
    <property type="term" value="P:regulation of mitotic spindle organization"/>
    <property type="evidence" value="ECO:0007669"/>
    <property type="project" value="InterPro"/>
</dbReference>
<comment type="caution">
    <text evidence="8">The sequence shown here is derived from an EMBL/GenBank/DDBJ whole genome shotgun (WGS) entry which is preliminary data.</text>
</comment>
<gene>
    <name evidence="8" type="ORF">GGI25_002392</name>
</gene>
<feature type="region of interest" description="Disordered" evidence="6">
    <location>
        <begin position="1"/>
        <end position="56"/>
    </location>
</feature>
<comment type="similarity">
    <text evidence="2">Belongs to the TPX2 family.</text>
</comment>
<reference evidence="8" key="1">
    <citation type="submission" date="2022-07" db="EMBL/GenBank/DDBJ databases">
        <title>Phylogenomic reconstructions and comparative analyses of Kickxellomycotina fungi.</title>
        <authorList>
            <person name="Reynolds N.K."/>
            <person name="Stajich J.E."/>
            <person name="Barry K."/>
            <person name="Grigoriev I.V."/>
            <person name="Crous P."/>
            <person name="Smith M.E."/>
        </authorList>
    </citation>
    <scope>NUCLEOTIDE SEQUENCE</scope>
    <source>
        <strain evidence="8">NRRL 3115</strain>
    </source>
</reference>
<evidence type="ECO:0000256" key="6">
    <source>
        <dbReference type="SAM" id="MobiDB-lite"/>
    </source>
</evidence>
<feature type="compositionally biased region" description="Basic and acidic residues" evidence="6">
    <location>
        <begin position="359"/>
        <end position="369"/>
    </location>
</feature>
<evidence type="ECO:0000259" key="7">
    <source>
        <dbReference type="Pfam" id="PF06886"/>
    </source>
</evidence>
<name>A0A9W8GA95_9FUNG</name>
<dbReference type="AlphaFoldDB" id="A0A9W8GA95"/>
<feature type="compositionally biased region" description="Low complexity" evidence="6">
    <location>
        <begin position="201"/>
        <end position="213"/>
    </location>
</feature>
<feature type="region of interest" description="Disordered" evidence="6">
    <location>
        <begin position="69"/>
        <end position="90"/>
    </location>
</feature>
<evidence type="ECO:0000256" key="4">
    <source>
        <dbReference type="ARBA" id="ARBA00023212"/>
    </source>
</evidence>
<keyword evidence="3" id="KW-0963">Cytoplasm</keyword>
<organism evidence="8 9">
    <name type="scientific">Coemansia spiralis</name>
    <dbReference type="NCBI Taxonomy" id="417178"/>
    <lineage>
        <taxon>Eukaryota</taxon>
        <taxon>Fungi</taxon>
        <taxon>Fungi incertae sedis</taxon>
        <taxon>Zoopagomycota</taxon>
        <taxon>Kickxellomycotina</taxon>
        <taxon>Kickxellomycetes</taxon>
        <taxon>Kickxellales</taxon>
        <taxon>Kickxellaceae</taxon>
        <taxon>Coemansia</taxon>
    </lineage>
</organism>
<dbReference type="GO" id="GO:0005874">
    <property type="term" value="C:microtubule"/>
    <property type="evidence" value="ECO:0007669"/>
    <property type="project" value="InterPro"/>
</dbReference>
<dbReference type="PANTHER" id="PTHR14326:SF44">
    <property type="entry name" value="TARGETING PROTEIN FOR XKLP2"/>
    <property type="match status" value="1"/>
</dbReference>
<evidence type="ECO:0000313" key="8">
    <source>
        <dbReference type="EMBL" id="KAJ2678407.1"/>
    </source>
</evidence>
<evidence type="ECO:0000256" key="2">
    <source>
        <dbReference type="ARBA" id="ARBA00005885"/>
    </source>
</evidence>
<feature type="compositionally biased region" description="Polar residues" evidence="6">
    <location>
        <begin position="645"/>
        <end position="654"/>
    </location>
</feature>
<feature type="domain" description="TPX2 C-terminal" evidence="7">
    <location>
        <begin position="559"/>
        <end position="631"/>
    </location>
</feature>
<accession>A0A9W8GA95</accession>
<keyword evidence="4" id="KW-0206">Cytoskeleton</keyword>
<feature type="region of interest" description="Disordered" evidence="6">
    <location>
        <begin position="632"/>
        <end position="654"/>
    </location>
</feature>
<evidence type="ECO:0000256" key="5">
    <source>
        <dbReference type="SAM" id="Coils"/>
    </source>
</evidence>
<feature type="compositionally biased region" description="Polar residues" evidence="6">
    <location>
        <begin position="190"/>
        <end position="200"/>
    </location>
</feature>
<dbReference type="Pfam" id="PF06886">
    <property type="entry name" value="TPX2"/>
    <property type="match status" value="2"/>
</dbReference>
<dbReference type="PANTHER" id="PTHR14326">
    <property type="entry name" value="TARGETING PROTEIN FOR XKLP2"/>
    <property type="match status" value="1"/>
</dbReference>
<feature type="compositionally biased region" description="Basic and acidic residues" evidence="6">
    <location>
        <begin position="155"/>
        <end position="164"/>
    </location>
</feature>
<dbReference type="Proteomes" id="UP001151518">
    <property type="component" value="Unassembled WGS sequence"/>
</dbReference>
<dbReference type="OrthoDB" id="1684416at2759"/>
<feature type="compositionally biased region" description="Acidic residues" evidence="6">
    <location>
        <begin position="37"/>
        <end position="46"/>
    </location>
</feature>
<feature type="coiled-coil region" evidence="5">
    <location>
        <begin position="576"/>
        <end position="607"/>
    </location>
</feature>
<proteinExistence type="inferred from homology"/>
<dbReference type="GO" id="GO:0005819">
    <property type="term" value="C:spindle"/>
    <property type="evidence" value="ECO:0007669"/>
    <property type="project" value="InterPro"/>
</dbReference>
<evidence type="ECO:0000256" key="3">
    <source>
        <dbReference type="ARBA" id="ARBA00022490"/>
    </source>
</evidence>
<evidence type="ECO:0000256" key="1">
    <source>
        <dbReference type="ARBA" id="ARBA00004245"/>
    </source>
</evidence>
<protein>
    <recommendedName>
        <fullName evidence="7">TPX2 C-terminal domain-containing protein</fullName>
    </recommendedName>
</protein>
<comment type="subcellular location">
    <subcellularLocation>
        <location evidence="1">Cytoplasm</location>
        <location evidence="1">Cytoskeleton</location>
    </subcellularLocation>
</comment>
<dbReference type="InterPro" id="IPR009675">
    <property type="entry name" value="TPX2_fam"/>
</dbReference>